<feature type="domain" description="FAD-binding FR-type" evidence="9">
    <location>
        <begin position="5"/>
        <end position="107"/>
    </location>
</feature>
<dbReference type="PROSITE" id="PS51384">
    <property type="entry name" value="FAD_FR"/>
    <property type="match status" value="1"/>
</dbReference>
<comment type="caution">
    <text evidence="10">The sequence shown here is derived from an EMBL/GenBank/DDBJ whole genome shotgun (WGS) entry which is preliminary data.</text>
</comment>
<dbReference type="InterPro" id="IPR001041">
    <property type="entry name" value="2Fe-2S_ferredoxin-type"/>
</dbReference>
<dbReference type="InterPro" id="IPR017938">
    <property type="entry name" value="Riboflavin_synthase-like_b-brl"/>
</dbReference>
<evidence type="ECO:0000256" key="1">
    <source>
        <dbReference type="ARBA" id="ARBA00022630"/>
    </source>
</evidence>
<keyword evidence="5" id="KW-0408">Iron</keyword>
<evidence type="ECO:0000256" key="5">
    <source>
        <dbReference type="ARBA" id="ARBA00023004"/>
    </source>
</evidence>
<dbReference type="Gene3D" id="3.40.50.80">
    <property type="entry name" value="Nucleotide-binding domain of ferredoxin-NADP reductase (FNR) module"/>
    <property type="match status" value="1"/>
</dbReference>
<evidence type="ECO:0000256" key="2">
    <source>
        <dbReference type="ARBA" id="ARBA00022714"/>
    </source>
</evidence>
<evidence type="ECO:0000259" key="9">
    <source>
        <dbReference type="PROSITE" id="PS51384"/>
    </source>
</evidence>
<dbReference type="GO" id="GO:0016491">
    <property type="term" value="F:oxidoreductase activity"/>
    <property type="evidence" value="ECO:0007669"/>
    <property type="project" value="UniProtKB-KW"/>
</dbReference>
<dbReference type="SUPFAM" id="SSF54292">
    <property type="entry name" value="2Fe-2S ferredoxin-like"/>
    <property type="match status" value="1"/>
</dbReference>
<dbReference type="Gene3D" id="3.10.20.30">
    <property type="match status" value="1"/>
</dbReference>
<evidence type="ECO:0000256" key="3">
    <source>
        <dbReference type="ARBA" id="ARBA00022723"/>
    </source>
</evidence>
<dbReference type="AlphaFoldDB" id="A0A3A3G5L9"/>
<dbReference type="InterPro" id="IPR036010">
    <property type="entry name" value="2Fe-2S_ferredoxin-like_sf"/>
</dbReference>
<protein>
    <submittedName>
        <fullName evidence="10">Oxidoreductase</fullName>
    </submittedName>
</protein>
<dbReference type="GO" id="GO:0051537">
    <property type="term" value="F:2 iron, 2 sulfur cluster binding"/>
    <property type="evidence" value="ECO:0007669"/>
    <property type="project" value="UniProtKB-KW"/>
</dbReference>
<dbReference type="InterPro" id="IPR017927">
    <property type="entry name" value="FAD-bd_FR_type"/>
</dbReference>
<evidence type="ECO:0000256" key="6">
    <source>
        <dbReference type="ARBA" id="ARBA00023014"/>
    </source>
</evidence>
<name>A0A3A3G5L9_9BURK</name>
<keyword evidence="6" id="KW-0411">Iron-sulfur</keyword>
<keyword evidence="7" id="KW-1133">Transmembrane helix</keyword>
<evidence type="ECO:0000256" key="4">
    <source>
        <dbReference type="ARBA" id="ARBA00023002"/>
    </source>
</evidence>
<proteinExistence type="predicted"/>
<dbReference type="EMBL" id="QYUQ01000002">
    <property type="protein sequence ID" value="RJG03114.1"/>
    <property type="molecule type" value="Genomic_DNA"/>
</dbReference>
<dbReference type="SUPFAM" id="SSF63380">
    <property type="entry name" value="Riboflavin synthase domain-like"/>
    <property type="match status" value="1"/>
</dbReference>
<keyword evidence="11" id="KW-1185">Reference proteome</keyword>
<evidence type="ECO:0000313" key="10">
    <source>
        <dbReference type="EMBL" id="RJG03114.1"/>
    </source>
</evidence>
<evidence type="ECO:0000313" key="11">
    <source>
        <dbReference type="Proteomes" id="UP000266327"/>
    </source>
</evidence>
<dbReference type="CDD" id="cd00207">
    <property type="entry name" value="fer2"/>
    <property type="match status" value="1"/>
</dbReference>
<dbReference type="OrthoDB" id="544091at2"/>
<dbReference type="GO" id="GO:0046872">
    <property type="term" value="F:metal ion binding"/>
    <property type="evidence" value="ECO:0007669"/>
    <property type="project" value="UniProtKB-KW"/>
</dbReference>
<dbReference type="RefSeq" id="WP_119786613.1">
    <property type="nucleotide sequence ID" value="NZ_QYUQ01000002.1"/>
</dbReference>
<dbReference type="PROSITE" id="PS00197">
    <property type="entry name" value="2FE2S_FER_1"/>
    <property type="match status" value="1"/>
</dbReference>
<dbReference type="PANTHER" id="PTHR47354:SF1">
    <property type="entry name" value="CARNITINE MONOOXYGENASE REDUCTASE SUBUNIT"/>
    <property type="match status" value="1"/>
</dbReference>
<accession>A0A3A3G5L9</accession>
<evidence type="ECO:0000256" key="7">
    <source>
        <dbReference type="SAM" id="Phobius"/>
    </source>
</evidence>
<keyword evidence="3" id="KW-0479">Metal-binding</keyword>
<dbReference type="InterPro" id="IPR001433">
    <property type="entry name" value="OxRdtase_FAD/NAD-bd"/>
</dbReference>
<keyword evidence="7" id="KW-0812">Transmembrane</keyword>
<dbReference type="InterPro" id="IPR039261">
    <property type="entry name" value="FNR_nucleotide-bd"/>
</dbReference>
<organism evidence="10 11">
    <name type="scientific">Noviherbaspirillum sedimenti</name>
    <dbReference type="NCBI Taxonomy" id="2320865"/>
    <lineage>
        <taxon>Bacteria</taxon>
        <taxon>Pseudomonadati</taxon>
        <taxon>Pseudomonadota</taxon>
        <taxon>Betaproteobacteria</taxon>
        <taxon>Burkholderiales</taxon>
        <taxon>Oxalobacteraceae</taxon>
        <taxon>Noviherbaspirillum</taxon>
    </lineage>
</organism>
<feature type="transmembrane region" description="Helical" evidence="7">
    <location>
        <begin position="110"/>
        <end position="130"/>
    </location>
</feature>
<dbReference type="Pfam" id="PF00111">
    <property type="entry name" value="Fer2"/>
    <property type="match status" value="1"/>
</dbReference>
<evidence type="ECO:0000259" key="8">
    <source>
        <dbReference type="PROSITE" id="PS51085"/>
    </source>
</evidence>
<dbReference type="PRINTS" id="PR00409">
    <property type="entry name" value="PHDIOXRDTASE"/>
</dbReference>
<sequence length="322" mass="34734">MTTSTSQMKVRLVATRFEAEDVLSFVLAPVEPAALPPFEPGSHVEVHLTDKLTRSYSLSNGNVDAGSYRLTVQKDPKSRGGSTYMHDTLRTGTILQIGAPRNNFELNESAGLSVFIAGGIGITPFLPMMVRLNSLGKKWRVHYCVRTRSRAAFVDEIKALAEVGQGEVVLNFDQEPGGTMLDLNRLVAELPQDAHVYCCGPSGMLGAYKTATAGLQTERVHYEAFANEVSVAAEGGFVVELKKTGREVQVKSGQTILKALLDIGVNVEYSCEEGVCGACETKVISGIPDHRDAILSSSEKAANKTMMICCSGCKSDRLVLDL</sequence>
<gene>
    <name evidence="10" type="ORF">D3878_17255</name>
</gene>
<dbReference type="CDD" id="cd06185">
    <property type="entry name" value="PDR_like"/>
    <property type="match status" value="1"/>
</dbReference>
<keyword evidence="2" id="KW-0001">2Fe-2S</keyword>
<dbReference type="PANTHER" id="PTHR47354">
    <property type="entry name" value="NADH OXIDOREDUCTASE HCR"/>
    <property type="match status" value="1"/>
</dbReference>
<dbReference type="SUPFAM" id="SSF52343">
    <property type="entry name" value="Ferredoxin reductase-like, C-terminal NADP-linked domain"/>
    <property type="match status" value="1"/>
</dbReference>
<dbReference type="PROSITE" id="PS51085">
    <property type="entry name" value="2FE2S_FER_2"/>
    <property type="match status" value="1"/>
</dbReference>
<dbReference type="Proteomes" id="UP000266327">
    <property type="component" value="Unassembled WGS sequence"/>
</dbReference>
<keyword evidence="1" id="KW-0285">Flavoprotein</keyword>
<dbReference type="Pfam" id="PF00175">
    <property type="entry name" value="NAD_binding_1"/>
    <property type="match status" value="1"/>
</dbReference>
<feature type="domain" description="2Fe-2S ferredoxin-type" evidence="8">
    <location>
        <begin position="227"/>
        <end position="322"/>
    </location>
</feature>
<dbReference type="Gene3D" id="2.40.30.10">
    <property type="entry name" value="Translation factors"/>
    <property type="match status" value="1"/>
</dbReference>
<reference evidence="11" key="1">
    <citation type="submission" date="2018-09" db="EMBL/GenBank/DDBJ databases">
        <authorList>
            <person name="Zhu H."/>
        </authorList>
    </citation>
    <scope>NUCLEOTIDE SEQUENCE [LARGE SCALE GENOMIC DNA]</scope>
    <source>
        <strain evidence="11">K1S02-23</strain>
    </source>
</reference>
<keyword evidence="7" id="KW-0472">Membrane</keyword>
<keyword evidence="4" id="KW-0560">Oxidoreductase</keyword>
<dbReference type="InterPro" id="IPR012675">
    <property type="entry name" value="Beta-grasp_dom_sf"/>
</dbReference>
<dbReference type="InterPro" id="IPR006058">
    <property type="entry name" value="2Fe2S_fd_BS"/>
</dbReference>
<dbReference type="InterPro" id="IPR050415">
    <property type="entry name" value="MRET"/>
</dbReference>